<reference evidence="2" key="1">
    <citation type="submission" date="2009-10" db="EMBL/GenBank/DDBJ databases">
        <title>Diversity of trophic interactions inside an arsenic-rich microbial ecosystem.</title>
        <authorList>
            <person name="Bertin P.N."/>
            <person name="Heinrich-Salmeron A."/>
            <person name="Pelletier E."/>
            <person name="Goulhen-Chollet F."/>
            <person name="Arsene-Ploetze F."/>
            <person name="Gallien S."/>
            <person name="Calteau A."/>
            <person name="Vallenet D."/>
            <person name="Casiot C."/>
            <person name="Chane-Woon-Ming B."/>
            <person name="Giloteaux L."/>
            <person name="Barakat M."/>
            <person name="Bonnefoy V."/>
            <person name="Bruneel O."/>
            <person name="Chandler M."/>
            <person name="Cleiss J."/>
            <person name="Duran R."/>
            <person name="Elbaz-Poulichet F."/>
            <person name="Fonknechten N."/>
            <person name="Lauga B."/>
            <person name="Mornico D."/>
            <person name="Ortet P."/>
            <person name="Schaeffer C."/>
            <person name="Siguier P."/>
            <person name="Alexander Thil Smith A."/>
            <person name="Van Dorsselaer A."/>
            <person name="Weissenbach J."/>
            <person name="Medigue C."/>
            <person name="Le Paslier D."/>
        </authorList>
    </citation>
    <scope>NUCLEOTIDE SEQUENCE</scope>
</reference>
<organism evidence="2">
    <name type="scientific">mine drainage metagenome</name>
    <dbReference type="NCBI Taxonomy" id="410659"/>
    <lineage>
        <taxon>unclassified sequences</taxon>
        <taxon>metagenomes</taxon>
        <taxon>ecological metagenomes</taxon>
    </lineage>
</organism>
<evidence type="ECO:0000313" key="2">
    <source>
        <dbReference type="EMBL" id="CBH74756.1"/>
    </source>
</evidence>
<protein>
    <submittedName>
        <fullName evidence="2">Uncharacterized protein</fullName>
    </submittedName>
</protein>
<dbReference type="AlphaFoldDB" id="E6PE71"/>
<name>E6PE71_9ZZZZ</name>
<evidence type="ECO:0000256" key="1">
    <source>
        <dbReference type="SAM" id="Phobius"/>
    </source>
</evidence>
<accession>E6PE71</accession>
<dbReference type="EMBL" id="CABL01000002">
    <property type="protein sequence ID" value="CBH74756.1"/>
    <property type="molecule type" value="Genomic_DNA"/>
</dbReference>
<feature type="transmembrane region" description="Helical" evidence="1">
    <location>
        <begin position="33"/>
        <end position="52"/>
    </location>
</feature>
<comment type="caution">
    <text evidence="2">The sequence shown here is derived from an EMBL/GenBank/DDBJ whole genome shotgun (WGS) entry which is preliminary data.</text>
</comment>
<keyword evidence="1" id="KW-0472">Membrane</keyword>
<keyword evidence="1" id="KW-0812">Transmembrane</keyword>
<sequence>MAPLVAAGPIYVAFNEAKIMGISGTEIVGGTFLNVWIGVFIVLTALYAIGVYRWGDEKPTWWPHTR</sequence>
<proteinExistence type="predicted"/>
<keyword evidence="1" id="KW-1133">Transmembrane helix</keyword>
<gene>
    <name evidence="2" type="ORF">CARN1_1859</name>
</gene>